<dbReference type="EMBL" id="CAJMWX010001784">
    <property type="protein sequence ID" value="CAE6505322.1"/>
    <property type="molecule type" value="Genomic_DNA"/>
</dbReference>
<feature type="compositionally biased region" description="Polar residues" evidence="2">
    <location>
        <begin position="849"/>
        <end position="860"/>
    </location>
</feature>
<sequence length="881" mass="95878">MSMAAPPPRTRTMSHMRGPPPRTSATSTSSRSRTSFGGPGEQTTPRSSLGLSAPRPRSSLSMIERPVSLGGRGLVEQSASGMARPSPLSSSRPLPPGRSTSGGKRATGANSPIPFGDIDSSEIVSGSSEVLEGVLRREVEEKEELMMRLASRDDAIAKLESRIANLDTNMLQGESRLAELYADQERWEAERAKLEREIAKKTTVIDKLRIQLRELEKENRECTRRLTEQAAQFESERQAFYDNTTHLKSRIQSLTDQQREWKERLREEEEAELKEAAAEAEAEAEAVVEATAETTADPENPSVESPVVPARRRAFHQRLRSSVDRDATEPAEMTALKLELSTLTTSHGSLGQTVKMLQGQLADLERVNLTLQEENEAYTTLLREKTLNGQMNILARPESRSPSPTRDLDGEQQQEPAEEKEEDEAKSGLLSPGQSPPPRVRTQSRASRPTRATSPARSTKSGKSAKSARRVTMQNLAAETLADLPVAGPGLDLAAELGRAEIVRLEDDLGQPSEPAEPEAPKEDEAMKAIKAELEALKGEIKTLKEENKGLTLYASKIIDRIISQEGFEHILAVDYRKPKEEKPPAPAPAPAPRKTLLQRAASLSISSSSPPVIGSRPPLKITTDTSVDAAGPDSPATPMGKREKRGISMDWSRLNPFGPKVPSTPVEDVRTSGLKPLTLGKTPKEEDELKLVHGGRKLDNQEDEDDRIERERLNAEMRLMGIDRPATIHTPSATSFAAAGQALVEPVSRSTTPSLGAMVGWGKRPNSGPSQKPSGRVPTGELRAEHLELLSDDGHSVHSPDHEAREVETRMAALAEREKHLSAEIAKGKGGGFTEPPARGTRVRRRTNSTTGSVTSTLFSAGRLSRGGSDVGIGEEPEKE</sequence>
<feature type="region of interest" description="Disordered" evidence="2">
    <location>
        <begin position="1"/>
        <end position="121"/>
    </location>
</feature>
<dbReference type="PANTHER" id="PTHR38120">
    <property type="entry name" value="EXPRESSED PROTEIN"/>
    <property type="match status" value="1"/>
</dbReference>
<accession>A0A8H3HDB2</accession>
<feature type="coiled-coil region" evidence="1">
    <location>
        <begin position="527"/>
        <end position="554"/>
    </location>
</feature>
<feature type="region of interest" description="Disordered" evidence="2">
    <location>
        <begin position="747"/>
        <end position="782"/>
    </location>
</feature>
<evidence type="ECO:0000313" key="4">
    <source>
        <dbReference type="Proteomes" id="UP000663888"/>
    </source>
</evidence>
<reference evidence="3" key="1">
    <citation type="submission" date="2021-01" db="EMBL/GenBank/DDBJ databases">
        <authorList>
            <person name="Kaushik A."/>
        </authorList>
    </citation>
    <scope>NUCLEOTIDE SEQUENCE</scope>
    <source>
        <strain evidence="3">AG4-R118</strain>
    </source>
</reference>
<feature type="coiled-coil region" evidence="1">
    <location>
        <begin position="156"/>
        <end position="293"/>
    </location>
</feature>
<feature type="region of interest" description="Disordered" evidence="2">
    <location>
        <begin position="395"/>
        <end position="469"/>
    </location>
</feature>
<feature type="compositionally biased region" description="Low complexity" evidence="2">
    <location>
        <begin position="23"/>
        <end position="36"/>
    </location>
</feature>
<organism evidence="3 4">
    <name type="scientific">Rhizoctonia solani</name>
    <dbReference type="NCBI Taxonomy" id="456999"/>
    <lineage>
        <taxon>Eukaryota</taxon>
        <taxon>Fungi</taxon>
        <taxon>Dikarya</taxon>
        <taxon>Basidiomycota</taxon>
        <taxon>Agaricomycotina</taxon>
        <taxon>Agaricomycetes</taxon>
        <taxon>Cantharellales</taxon>
        <taxon>Ceratobasidiaceae</taxon>
        <taxon>Rhizoctonia</taxon>
    </lineage>
</organism>
<feature type="coiled-coil region" evidence="1">
    <location>
        <begin position="354"/>
        <end position="384"/>
    </location>
</feature>
<feature type="compositionally biased region" description="Acidic residues" evidence="2">
    <location>
        <begin position="410"/>
        <end position="424"/>
    </location>
</feature>
<proteinExistence type="predicted"/>
<dbReference type="Proteomes" id="UP000663888">
    <property type="component" value="Unassembled WGS sequence"/>
</dbReference>
<feature type="compositionally biased region" description="Polar residues" evidence="2">
    <location>
        <begin position="41"/>
        <end position="50"/>
    </location>
</feature>
<feature type="region of interest" description="Disordered" evidence="2">
    <location>
        <begin position="579"/>
        <end position="688"/>
    </location>
</feature>
<feature type="compositionally biased region" description="Low complexity" evidence="2">
    <location>
        <begin position="84"/>
        <end position="103"/>
    </location>
</feature>
<dbReference type="PANTHER" id="PTHR38120:SF1">
    <property type="entry name" value="M PROTEIN, SEROTYPE 2.1"/>
    <property type="match status" value="1"/>
</dbReference>
<feature type="compositionally biased region" description="Polar residues" evidence="2">
    <location>
        <begin position="441"/>
        <end position="464"/>
    </location>
</feature>
<gene>
    <name evidence="3" type="ORF">RDB_LOCUS158694</name>
</gene>
<feature type="region of interest" description="Disordered" evidence="2">
    <location>
        <begin position="824"/>
        <end position="881"/>
    </location>
</feature>
<dbReference type="Gene3D" id="1.10.287.1490">
    <property type="match status" value="1"/>
</dbReference>
<comment type="caution">
    <text evidence="3">The sequence shown here is derived from an EMBL/GenBank/DDBJ whole genome shotgun (WGS) entry which is preliminary data.</text>
</comment>
<keyword evidence="1" id="KW-0175">Coiled coil</keyword>
<evidence type="ECO:0000256" key="1">
    <source>
        <dbReference type="SAM" id="Coils"/>
    </source>
</evidence>
<evidence type="ECO:0000256" key="2">
    <source>
        <dbReference type="SAM" id="MobiDB-lite"/>
    </source>
</evidence>
<protein>
    <submittedName>
        <fullName evidence="3">Uncharacterized protein</fullName>
    </submittedName>
</protein>
<evidence type="ECO:0000313" key="3">
    <source>
        <dbReference type="EMBL" id="CAE6505322.1"/>
    </source>
</evidence>
<feature type="compositionally biased region" description="Low complexity" evidence="2">
    <location>
        <begin position="603"/>
        <end position="619"/>
    </location>
</feature>
<dbReference type="AlphaFoldDB" id="A0A8H3HDB2"/>
<name>A0A8H3HDB2_9AGAM</name>